<gene>
    <name evidence="1" type="ORF">B0T25DRAFT_456072</name>
</gene>
<dbReference type="EMBL" id="JAUIQD010000004">
    <property type="protein sequence ID" value="KAK3353864.1"/>
    <property type="molecule type" value="Genomic_DNA"/>
</dbReference>
<accession>A0AAJ0HJQ9</accession>
<keyword evidence="2" id="KW-1185">Reference proteome</keyword>
<sequence length="83" mass="10300">MADRRQREYSCRHFRWIASKWCKEYTLTHKRCQPNQFPRYTNIPWRAEEVCGECKPKDYIPWENMIRRSTRRPPPFDGDTFVM</sequence>
<reference evidence="1" key="1">
    <citation type="journal article" date="2023" name="Mol. Phylogenet. Evol.">
        <title>Genome-scale phylogeny and comparative genomics of the fungal order Sordariales.</title>
        <authorList>
            <person name="Hensen N."/>
            <person name="Bonometti L."/>
            <person name="Westerberg I."/>
            <person name="Brannstrom I.O."/>
            <person name="Guillou S."/>
            <person name="Cros-Aarteil S."/>
            <person name="Calhoun S."/>
            <person name="Haridas S."/>
            <person name="Kuo A."/>
            <person name="Mondo S."/>
            <person name="Pangilinan J."/>
            <person name="Riley R."/>
            <person name="LaButti K."/>
            <person name="Andreopoulos B."/>
            <person name="Lipzen A."/>
            <person name="Chen C."/>
            <person name="Yan M."/>
            <person name="Daum C."/>
            <person name="Ng V."/>
            <person name="Clum A."/>
            <person name="Steindorff A."/>
            <person name="Ohm R.A."/>
            <person name="Martin F."/>
            <person name="Silar P."/>
            <person name="Natvig D.O."/>
            <person name="Lalanne C."/>
            <person name="Gautier V."/>
            <person name="Ament-Velasquez S.L."/>
            <person name="Kruys A."/>
            <person name="Hutchinson M.I."/>
            <person name="Powell A.J."/>
            <person name="Barry K."/>
            <person name="Miller A.N."/>
            <person name="Grigoriev I.V."/>
            <person name="Debuchy R."/>
            <person name="Gladieux P."/>
            <person name="Hiltunen Thoren M."/>
            <person name="Johannesson H."/>
        </authorList>
    </citation>
    <scope>NUCLEOTIDE SEQUENCE</scope>
    <source>
        <strain evidence="1">CBS 955.72</strain>
    </source>
</reference>
<name>A0AAJ0HJQ9_9PEZI</name>
<comment type="caution">
    <text evidence="1">The sequence shown here is derived from an EMBL/GenBank/DDBJ whole genome shotgun (WGS) entry which is preliminary data.</text>
</comment>
<organism evidence="1 2">
    <name type="scientific">Lasiosphaeria hispida</name>
    <dbReference type="NCBI Taxonomy" id="260671"/>
    <lineage>
        <taxon>Eukaryota</taxon>
        <taxon>Fungi</taxon>
        <taxon>Dikarya</taxon>
        <taxon>Ascomycota</taxon>
        <taxon>Pezizomycotina</taxon>
        <taxon>Sordariomycetes</taxon>
        <taxon>Sordariomycetidae</taxon>
        <taxon>Sordariales</taxon>
        <taxon>Lasiosphaeriaceae</taxon>
        <taxon>Lasiosphaeria</taxon>
    </lineage>
</organism>
<dbReference type="AlphaFoldDB" id="A0AAJ0HJQ9"/>
<evidence type="ECO:0000313" key="2">
    <source>
        <dbReference type="Proteomes" id="UP001275084"/>
    </source>
</evidence>
<evidence type="ECO:0000313" key="1">
    <source>
        <dbReference type="EMBL" id="KAK3353864.1"/>
    </source>
</evidence>
<protein>
    <submittedName>
        <fullName evidence="1">Uncharacterized protein</fullName>
    </submittedName>
</protein>
<reference evidence="1" key="2">
    <citation type="submission" date="2023-06" db="EMBL/GenBank/DDBJ databases">
        <authorList>
            <consortium name="Lawrence Berkeley National Laboratory"/>
            <person name="Haridas S."/>
            <person name="Hensen N."/>
            <person name="Bonometti L."/>
            <person name="Westerberg I."/>
            <person name="Brannstrom I.O."/>
            <person name="Guillou S."/>
            <person name="Cros-Aarteil S."/>
            <person name="Calhoun S."/>
            <person name="Kuo A."/>
            <person name="Mondo S."/>
            <person name="Pangilinan J."/>
            <person name="Riley R."/>
            <person name="Labutti K."/>
            <person name="Andreopoulos B."/>
            <person name="Lipzen A."/>
            <person name="Chen C."/>
            <person name="Yanf M."/>
            <person name="Daum C."/>
            <person name="Ng V."/>
            <person name="Clum A."/>
            <person name="Steindorff A."/>
            <person name="Ohm R."/>
            <person name="Martin F."/>
            <person name="Silar P."/>
            <person name="Natvig D."/>
            <person name="Lalanne C."/>
            <person name="Gautier V."/>
            <person name="Ament-Velasquez S.L."/>
            <person name="Kruys A."/>
            <person name="Hutchinson M.I."/>
            <person name="Powell A.J."/>
            <person name="Barry K."/>
            <person name="Miller A.N."/>
            <person name="Grigoriev I.V."/>
            <person name="Debuchy R."/>
            <person name="Gladieux P."/>
            <person name="Thoren M.H."/>
            <person name="Johannesson H."/>
        </authorList>
    </citation>
    <scope>NUCLEOTIDE SEQUENCE</scope>
    <source>
        <strain evidence="1">CBS 955.72</strain>
    </source>
</reference>
<proteinExistence type="predicted"/>
<dbReference type="Proteomes" id="UP001275084">
    <property type="component" value="Unassembled WGS sequence"/>
</dbReference>